<evidence type="ECO:0000259" key="7">
    <source>
        <dbReference type="Pfam" id="PF07993"/>
    </source>
</evidence>
<keyword evidence="2 4" id="KW-0444">Lipid biosynthesis</keyword>
<dbReference type="GO" id="GO:0102965">
    <property type="term" value="F:alcohol-forming long-chain fatty acyl-CoA reductase activity"/>
    <property type="evidence" value="ECO:0007669"/>
    <property type="project" value="UniProtKB-EC"/>
</dbReference>
<dbReference type="GO" id="GO:0005777">
    <property type="term" value="C:peroxisome"/>
    <property type="evidence" value="ECO:0007669"/>
    <property type="project" value="TreeGrafter"/>
</dbReference>
<evidence type="ECO:0000256" key="2">
    <source>
        <dbReference type="ARBA" id="ARBA00022516"/>
    </source>
</evidence>
<protein>
    <recommendedName>
        <fullName evidence="4">Fatty acyl-CoA reductase</fullName>
        <ecNumber evidence="4">1.2.1.84</ecNumber>
    </recommendedName>
</protein>
<dbReference type="EC" id="1.2.1.84" evidence="4"/>
<evidence type="ECO:0000313" key="8">
    <source>
        <dbReference type="EMBL" id="KAJ6220517.1"/>
    </source>
</evidence>
<dbReference type="GO" id="GO:0080019">
    <property type="term" value="F:alcohol-forming very long-chain fatty acyl-CoA reductase activity"/>
    <property type="evidence" value="ECO:0007669"/>
    <property type="project" value="InterPro"/>
</dbReference>
<accession>A0A9Q0MAA0</accession>
<dbReference type="InterPro" id="IPR026055">
    <property type="entry name" value="FAR"/>
</dbReference>
<dbReference type="Proteomes" id="UP001142055">
    <property type="component" value="Chromosome 2"/>
</dbReference>
<feature type="domain" description="Fatty acyl-CoA reductase C-terminal" evidence="6">
    <location>
        <begin position="515"/>
        <end position="579"/>
    </location>
</feature>
<feature type="compositionally biased region" description="Low complexity" evidence="5">
    <location>
        <begin position="7"/>
        <end position="31"/>
    </location>
</feature>
<name>A0A9Q0MAA0_BLOTA</name>
<evidence type="ECO:0000256" key="3">
    <source>
        <dbReference type="ARBA" id="ARBA00023098"/>
    </source>
</evidence>
<dbReference type="GO" id="GO:0035336">
    <property type="term" value="P:long-chain fatty-acyl-CoA metabolic process"/>
    <property type="evidence" value="ECO:0007669"/>
    <property type="project" value="TreeGrafter"/>
</dbReference>
<gene>
    <name evidence="8" type="ORF">RDWZM_006329</name>
</gene>
<dbReference type="InterPro" id="IPR013120">
    <property type="entry name" value="FAR_NAD-bd"/>
</dbReference>
<feature type="domain" description="Fatty acyl-CoA reductase C-terminal" evidence="6">
    <location>
        <begin position="616"/>
        <end position="648"/>
    </location>
</feature>
<dbReference type="PANTHER" id="PTHR11011">
    <property type="entry name" value="MALE STERILITY PROTEIN 2-RELATED"/>
    <property type="match status" value="1"/>
</dbReference>
<comment type="similarity">
    <text evidence="1 4">Belongs to the fatty acyl-CoA reductase family.</text>
</comment>
<evidence type="ECO:0000256" key="5">
    <source>
        <dbReference type="SAM" id="MobiDB-lite"/>
    </source>
</evidence>
<keyword evidence="9" id="KW-1185">Reference proteome</keyword>
<sequence length="710" mass="80431">MPKSNDSVSPVVVSSQQYQQPQPQHQHQSSYGVVSNLADEMLEAENVVGQSIRNVAKSRKSSVSSSYSSASSSTLSELRSCSSPLLHEFYRNRSVFITGGTGFVGKVLIEKLLYEFRDIGQIYVLLRPKAGQLIRKRMQELIGSPAFNRIRQHCPEQFEKIIPISGDIAYSGLGINPLELAMITANVTIIFHSAATIRFDEPLKYALKLNTMGTKRVIELGKKLKNLSAFVHVSTAYCTANKFDIEEKVYREPISPDKVLEMADWMDDETFNEKMKEIFYQGRPCSYHYTKSLAEHLIVQEVERGYTPNYTVNGSDPNGSDHDGLDSIDSNEQIVRPVPCLPTSIRSFPAAIIRPSIITAAWKEPFPGWIDNYNGTTGFMVVNGKGVLRTMHANSDYVTDIIPVDIVINSCISAAWYVAECQCKLAPMSINNRRSSECSSSGLSSAGTSMDRIDGNDVFVVNCVSGSLNPITWAQLRDMTTPILMKYPSSELFRVPGVRYHRYQILHQLNLYLEHTVPAAVVDFIFRFLGHTPVLHQVYQKVHRTINALEHFTMNEWTYRSDNLLLLDRNVSQSYARKRYMLKESSTMAKSIETDKLDQPAFSYYQVNSKSTTFSDDQHPFPMDIGQLDWEQYFENYVLGIRKYLLKENPDTIPEARKTLLMLKMVTSIGKLAIGSTIAYQLLNPRSMTRQFPELLRTYLMMNAKINNRS</sequence>
<feature type="region of interest" description="Disordered" evidence="5">
    <location>
        <begin position="1"/>
        <end position="31"/>
    </location>
</feature>
<comment type="function">
    <text evidence="4">Catalyzes the reduction of fatty acyl-CoA to fatty alcohols.</text>
</comment>
<dbReference type="Pfam" id="PF07993">
    <property type="entry name" value="NAD_binding_4"/>
    <property type="match status" value="2"/>
</dbReference>
<dbReference type="InterPro" id="IPR033640">
    <property type="entry name" value="FAR_C"/>
</dbReference>
<dbReference type="OMA" id="MHANSDY"/>
<dbReference type="SUPFAM" id="SSF51735">
    <property type="entry name" value="NAD(P)-binding Rossmann-fold domains"/>
    <property type="match status" value="1"/>
</dbReference>
<keyword evidence="4" id="KW-0521">NADP</keyword>
<evidence type="ECO:0000259" key="6">
    <source>
        <dbReference type="Pfam" id="PF03015"/>
    </source>
</evidence>
<feature type="domain" description="Thioester reductase (TE)" evidence="7">
    <location>
        <begin position="347"/>
        <end position="410"/>
    </location>
</feature>
<evidence type="ECO:0000313" key="9">
    <source>
        <dbReference type="Proteomes" id="UP001142055"/>
    </source>
</evidence>
<feature type="domain" description="Thioester reductase (TE)" evidence="7">
    <location>
        <begin position="97"/>
        <end position="305"/>
    </location>
</feature>
<comment type="caution">
    <text evidence="8">The sequence shown here is derived from an EMBL/GenBank/DDBJ whole genome shotgun (WGS) entry which is preliminary data.</text>
</comment>
<dbReference type="CDD" id="cd09071">
    <property type="entry name" value="FAR_C"/>
    <property type="match status" value="1"/>
</dbReference>
<proteinExistence type="inferred from homology"/>
<keyword evidence="4" id="KW-0560">Oxidoreductase</keyword>
<dbReference type="AlphaFoldDB" id="A0A9Q0MAA0"/>
<dbReference type="CDD" id="cd05236">
    <property type="entry name" value="FAR-N_SDR_e"/>
    <property type="match status" value="1"/>
</dbReference>
<dbReference type="PANTHER" id="PTHR11011:SF116">
    <property type="entry name" value="FATTY ACYL-COA REDUCTASE CG5065-RELATED"/>
    <property type="match status" value="1"/>
</dbReference>
<dbReference type="Pfam" id="PF03015">
    <property type="entry name" value="Sterile"/>
    <property type="match status" value="2"/>
</dbReference>
<dbReference type="EMBL" id="JAPWDV010000002">
    <property type="protein sequence ID" value="KAJ6220517.1"/>
    <property type="molecule type" value="Genomic_DNA"/>
</dbReference>
<keyword evidence="3 4" id="KW-0443">Lipid metabolism</keyword>
<reference evidence="8" key="1">
    <citation type="submission" date="2022-12" db="EMBL/GenBank/DDBJ databases">
        <title>Genome assemblies of Blomia tropicalis.</title>
        <authorList>
            <person name="Cui Y."/>
        </authorList>
    </citation>
    <scope>NUCLEOTIDE SEQUENCE</scope>
    <source>
        <tissue evidence="8">Adult mites</tissue>
    </source>
</reference>
<dbReference type="InterPro" id="IPR036291">
    <property type="entry name" value="NAD(P)-bd_dom_sf"/>
</dbReference>
<organism evidence="8 9">
    <name type="scientific">Blomia tropicalis</name>
    <name type="common">Mite</name>
    <dbReference type="NCBI Taxonomy" id="40697"/>
    <lineage>
        <taxon>Eukaryota</taxon>
        <taxon>Metazoa</taxon>
        <taxon>Ecdysozoa</taxon>
        <taxon>Arthropoda</taxon>
        <taxon>Chelicerata</taxon>
        <taxon>Arachnida</taxon>
        <taxon>Acari</taxon>
        <taxon>Acariformes</taxon>
        <taxon>Sarcoptiformes</taxon>
        <taxon>Astigmata</taxon>
        <taxon>Glycyphagoidea</taxon>
        <taxon>Echimyopodidae</taxon>
        <taxon>Blomia</taxon>
    </lineage>
</organism>
<evidence type="ECO:0000256" key="4">
    <source>
        <dbReference type="RuleBase" id="RU363097"/>
    </source>
</evidence>
<evidence type="ECO:0000256" key="1">
    <source>
        <dbReference type="ARBA" id="ARBA00005928"/>
    </source>
</evidence>
<dbReference type="Gene3D" id="3.40.50.720">
    <property type="entry name" value="NAD(P)-binding Rossmann-like Domain"/>
    <property type="match status" value="1"/>
</dbReference>
<comment type="catalytic activity">
    <reaction evidence="4">
        <text>a long-chain fatty acyl-CoA + 2 NADPH + 2 H(+) = a long-chain primary fatty alcohol + 2 NADP(+) + CoA</text>
        <dbReference type="Rhea" id="RHEA:52716"/>
        <dbReference type="ChEBI" id="CHEBI:15378"/>
        <dbReference type="ChEBI" id="CHEBI:57287"/>
        <dbReference type="ChEBI" id="CHEBI:57783"/>
        <dbReference type="ChEBI" id="CHEBI:58349"/>
        <dbReference type="ChEBI" id="CHEBI:77396"/>
        <dbReference type="ChEBI" id="CHEBI:83139"/>
        <dbReference type="EC" id="1.2.1.84"/>
    </reaction>
</comment>